<dbReference type="Proteomes" id="UP000708208">
    <property type="component" value="Unassembled WGS sequence"/>
</dbReference>
<organism evidence="1 2">
    <name type="scientific">Allacma fusca</name>
    <dbReference type="NCBI Taxonomy" id="39272"/>
    <lineage>
        <taxon>Eukaryota</taxon>
        <taxon>Metazoa</taxon>
        <taxon>Ecdysozoa</taxon>
        <taxon>Arthropoda</taxon>
        <taxon>Hexapoda</taxon>
        <taxon>Collembola</taxon>
        <taxon>Symphypleona</taxon>
        <taxon>Sminthuridae</taxon>
        <taxon>Allacma</taxon>
    </lineage>
</organism>
<evidence type="ECO:0000313" key="1">
    <source>
        <dbReference type="EMBL" id="CAG7730290.1"/>
    </source>
</evidence>
<protein>
    <submittedName>
        <fullName evidence="1">Uncharacterized protein</fullName>
    </submittedName>
</protein>
<sequence length="98" mass="11561">DLVCEWSVQVFAQRTPIEISQKKSCSSDNHTHDRNRLNSLEQLYHCIFTLWRDQQIGHRKRTNPTLTNTKLLTSCRNFVKITKTFQVPEKKPTKGFEN</sequence>
<dbReference type="EMBL" id="CAJVCH010192064">
    <property type="protein sequence ID" value="CAG7730290.1"/>
    <property type="molecule type" value="Genomic_DNA"/>
</dbReference>
<proteinExistence type="predicted"/>
<evidence type="ECO:0000313" key="2">
    <source>
        <dbReference type="Proteomes" id="UP000708208"/>
    </source>
</evidence>
<feature type="non-terminal residue" evidence="1">
    <location>
        <position position="98"/>
    </location>
</feature>
<reference evidence="1" key="1">
    <citation type="submission" date="2021-06" db="EMBL/GenBank/DDBJ databases">
        <authorList>
            <person name="Hodson N. C."/>
            <person name="Mongue J. A."/>
            <person name="Jaron S. K."/>
        </authorList>
    </citation>
    <scope>NUCLEOTIDE SEQUENCE</scope>
</reference>
<feature type="non-terminal residue" evidence="1">
    <location>
        <position position="1"/>
    </location>
</feature>
<gene>
    <name evidence="1" type="ORF">AFUS01_LOCUS18947</name>
</gene>
<accession>A0A8J2K085</accession>
<comment type="caution">
    <text evidence="1">The sequence shown here is derived from an EMBL/GenBank/DDBJ whole genome shotgun (WGS) entry which is preliminary data.</text>
</comment>
<dbReference type="AlphaFoldDB" id="A0A8J2K085"/>
<name>A0A8J2K085_9HEXA</name>
<keyword evidence="2" id="KW-1185">Reference proteome</keyword>